<sequence>MVHAPSNQDCLFLPVTSTQPISKDRRSPPTCLQLPLQKKSLKINSTEQPWRPERAGLRSVGPSKRAHSTLSGPPARRAPLGGLGLQKPPRPEPGLRRGRRAVGGPAPTTLLAGRGQLSPLRASEGAPRSLSPSPVPHRQSPELRARAGGHVRARPRPAGKPHRAAPTQLRPPLLLRLRKPYRLGRLTRHVAPRRVTPSPRFPGGSAASRAGLTLAWWPCLLMAPTFPNCHRGANPGTRGFLAPGEGQGWNFQDRAFLTGHRPLNPQRAWSAEPAP</sequence>
<evidence type="ECO:0000313" key="3">
    <source>
        <dbReference type="RefSeq" id="XP_010827420.1"/>
    </source>
</evidence>
<gene>
    <name evidence="3" type="primary">LOC104980422</name>
</gene>
<dbReference type="Proteomes" id="UP000515208">
    <property type="component" value="Unplaced"/>
</dbReference>
<dbReference type="AlphaFoldDB" id="A0A6P3GLR5"/>
<organism evidence="2 3">
    <name type="scientific">Bison bison bison</name>
    <name type="common">North American plains bison</name>
    <dbReference type="NCBI Taxonomy" id="43346"/>
    <lineage>
        <taxon>Eukaryota</taxon>
        <taxon>Metazoa</taxon>
        <taxon>Chordata</taxon>
        <taxon>Craniata</taxon>
        <taxon>Vertebrata</taxon>
        <taxon>Euteleostomi</taxon>
        <taxon>Mammalia</taxon>
        <taxon>Eutheria</taxon>
        <taxon>Laurasiatheria</taxon>
        <taxon>Artiodactyla</taxon>
        <taxon>Ruminantia</taxon>
        <taxon>Pecora</taxon>
        <taxon>Bovidae</taxon>
        <taxon>Bovinae</taxon>
        <taxon>Bison</taxon>
    </lineage>
</organism>
<feature type="compositionally biased region" description="Basic residues" evidence="1">
    <location>
        <begin position="147"/>
        <end position="163"/>
    </location>
</feature>
<dbReference type="GeneID" id="104980422"/>
<evidence type="ECO:0000313" key="2">
    <source>
        <dbReference type="Proteomes" id="UP000515208"/>
    </source>
</evidence>
<reference evidence="3" key="1">
    <citation type="submission" date="2025-08" db="UniProtKB">
        <authorList>
            <consortium name="RefSeq"/>
        </authorList>
    </citation>
    <scope>IDENTIFICATION</scope>
    <source>
        <tissue evidence="3">Blood</tissue>
    </source>
</reference>
<accession>A0A6P3GLR5</accession>
<dbReference type="KEGG" id="bbis:104980422"/>
<name>A0A6P3GLR5_BISBB</name>
<dbReference type="RefSeq" id="XP_010827420.1">
    <property type="nucleotide sequence ID" value="XM_010829118.1"/>
</dbReference>
<evidence type="ECO:0000256" key="1">
    <source>
        <dbReference type="SAM" id="MobiDB-lite"/>
    </source>
</evidence>
<feature type="region of interest" description="Disordered" evidence="1">
    <location>
        <begin position="42"/>
        <end position="166"/>
    </location>
</feature>
<proteinExistence type="predicted"/>
<keyword evidence="2" id="KW-1185">Reference proteome</keyword>
<protein>
    <submittedName>
        <fullName evidence="3">Uncharacterized protein LOC104980422</fullName>
    </submittedName>
</protein>